<evidence type="ECO:0000256" key="3">
    <source>
        <dbReference type="ARBA" id="ARBA00022475"/>
    </source>
</evidence>
<evidence type="ECO:0000256" key="4">
    <source>
        <dbReference type="ARBA" id="ARBA00022692"/>
    </source>
</evidence>
<evidence type="ECO:0000313" key="7">
    <source>
        <dbReference type="EMBL" id="GET20438.1"/>
    </source>
</evidence>
<dbReference type="InterPro" id="IPR002758">
    <property type="entry name" value="Cation_antiport_E"/>
</dbReference>
<evidence type="ECO:0000313" key="9">
    <source>
        <dbReference type="Proteomes" id="UP000240621"/>
    </source>
</evidence>
<dbReference type="Proteomes" id="UP000396862">
    <property type="component" value="Unassembled WGS sequence"/>
</dbReference>
<reference evidence="8 9" key="1">
    <citation type="submission" date="2018-03" db="EMBL/GenBank/DDBJ databases">
        <title>Genomic Encyclopedia of Archaeal and Bacterial Type Strains, Phase II (KMG-II): from individual species to whole genera.</title>
        <authorList>
            <person name="Goeker M."/>
        </authorList>
    </citation>
    <scope>NUCLEOTIDE SEQUENCE [LARGE SCALE GENOMIC DNA]</scope>
    <source>
        <strain evidence="8 9">DSM 27267</strain>
    </source>
</reference>
<dbReference type="OrthoDB" id="9800498at2"/>
<dbReference type="Proteomes" id="UP000240621">
    <property type="component" value="Unassembled WGS sequence"/>
</dbReference>
<dbReference type="EMBL" id="BLAU01000001">
    <property type="protein sequence ID" value="GET20438.1"/>
    <property type="molecule type" value="Genomic_DNA"/>
</dbReference>
<dbReference type="EMBL" id="PYGC01000002">
    <property type="protein sequence ID" value="PSK84263.1"/>
    <property type="molecule type" value="Genomic_DNA"/>
</dbReference>
<dbReference type="PANTHER" id="PTHR34584:SF1">
    <property type="entry name" value="NA(+)_H(+) ANTIPORTER SUBUNIT E1"/>
    <property type="match status" value="1"/>
</dbReference>
<keyword evidence="10" id="KW-1185">Reference proteome</keyword>
<dbReference type="GO" id="GO:0005886">
    <property type="term" value="C:plasma membrane"/>
    <property type="evidence" value="ECO:0007669"/>
    <property type="project" value="UniProtKB-SubCell"/>
</dbReference>
<evidence type="ECO:0000256" key="5">
    <source>
        <dbReference type="ARBA" id="ARBA00022989"/>
    </source>
</evidence>
<dbReference type="RefSeq" id="WP_106540872.1">
    <property type="nucleotide sequence ID" value="NZ_BLAU01000001.1"/>
</dbReference>
<gene>
    <name evidence="8" type="ORF">CLV93_10247</name>
    <name evidence="7" type="ORF">JCM18694_06840</name>
</gene>
<protein>
    <submittedName>
        <fullName evidence="8">Na+/H+ ion antiporter subunit</fullName>
    </submittedName>
</protein>
<comment type="subcellular location">
    <subcellularLocation>
        <location evidence="1">Cell membrane</location>
        <topology evidence="1">Multi-pass membrane protein</topology>
    </subcellularLocation>
</comment>
<keyword evidence="6" id="KW-0472">Membrane</keyword>
<evidence type="ECO:0000256" key="6">
    <source>
        <dbReference type="ARBA" id="ARBA00023136"/>
    </source>
</evidence>
<proteinExistence type="inferred from homology"/>
<keyword evidence="3" id="KW-1003">Cell membrane</keyword>
<keyword evidence="5" id="KW-1133">Transmembrane helix</keyword>
<dbReference type="PANTHER" id="PTHR34584">
    <property type="entry name" value="NA(+)/H(+) ANTIPORTER SUBUNIT E1"/>
    <property type="match status" value="1"/>
</dbReference>
<reference evidence="7 10" key="2">
    <citation type="submission" date="2019-10" db="EMBL/GenBank/DDBJ databases">
        <title>Prolixibacter strains distinguished by the presence of nitrate reductase genes were adept at nitrate-dependent anaerobic corrosion of metallic iron and carbon steel.</title>
        <authorList>
            <person name="Iino T."/>
            <person name="Shono N."/>
            <person name="Ito K."/>
            <person name="Nakamura R."/>
            <person name="Sueoka K."/>
            <person name="Harayama S."/>
            <person name="Ohkuma M."/>
        </authorList>
    </citation>
    <scope>NUCLEOTIDE SEQUENCE [LARGE SCALE GENOMIC DNA]</scope>
    <source>
        <strain evidence="7 10">MIC1-1</strain>
    </source>
</reference>
<dbReference type="Pfam" id="PF01899">
    <property type="entry name" value="MNHE"/>
    <property type="match status" value="1"/>
</dbReference>
<organism evidence="8 9">
    <name type="scientific">Prolixibacter denitrificans</name>
    <dbReference type="NCBI Taxonomy" id="1541063"/>
    <lineage>
        <taxon>Bacteria</taxon>
        <taxon>Pseudomonadati</taxon>
        <taxon>Bacteroidota</taxon>
        <taxon>Bacteroidia</taxon>
        <taxon>Marinilabiliales</taxon>
        <taxon>Prolixibacteraceae</taxon>
        <taxon>Prolixibacter</taxon>
    </lineage>
</organism>
<evidence type="ECO:0000313" key="10">
    <source>
        <dbReference type="Proteomes" id="UP000396862"/>
    </source>
</evidence>
<keyword evidence="4" id="KW-0812">Transmembrane</keyword>
<sequence>MRYILVKIVQIIAFAGFYLWELIKANLVLAYDILTPTHHMKPGIVEIPLDIKSDYEIMTLVNLITMTPGSLSLDVSEDKKRLYVHVLYLEDADAYREEVKSGLERRVKEVWS</sequence>
<dbReference type="AlphaFoldDB" id="A0A2P8CH07"/>
<evidence type="ECO:0000313" key="8">
    <source>
        <dbReference type="EMBL" id="PSK84263.1"/>
    </source>
</evidence>
<evidence type="ECO:0000256" key="2">
    <source>
        <dbReference type="ARBA" id="ARBA00006228"/>
    </source>
</evidence>
<comment type="caution">
    <text evidence="8">The sequence shown here is derived from an EMBL/GenBank/DDBJ whole genome shotgun (WGS) entry which is preliminary data.</text>
</comment>
<comment type="similarity">
    <text evidence="2">Belongs to the CPA3 antiporters (TC 2.A.63) subunit E family.</text>
</comment>
<accession>A0A2P8CH07</accession>
<dbReference type="GO" id="GO:0008324">
    <property type="term" value="F:monoatomic cation transmembrane transporter activity"/>
    <property type="evidence" value="ECO:0007669"/>
    <property type="project" value="InterPro"/>
</dbReference>
<name>A0A2P8CH07_9BACT</name>
<evidence type="ECO:0000256" key="1">
    <source>
        <dbReference type="ARBA" id="ARBA00004651"/>
    </source>
</evidence>